<keyword evidence="3" id="KW-1185">Reference proteome</keyword>
<evidence type="ECO:0000313" key="2">
    <source>
        <dbReference type="EMBL" id="CAK9183650.1"/>
    </source>
</evidence>
<accession>A0ABC8URE9</accession>
<proteinExistence type="predicted"/>
<dbReference type="InterPro" id="IPR013899">
    <property type="entry name" value="DUF1771"/>
</dbReference>
<dbReference type="PROSITE" id="PS50828">
    <property type="entry name" value="SMR"/>
    <property type="match status" value="1"/>
</dbReference>
<sequence length="151" mass="17150">MGLRKLLASASRHSKASRDAYVIGDHLSAQQFSLKAQEEWKAVERLNAKAAKEILSIRNFENDVWKLDLHGLHAMEAVQALRDHLQMIESQVPLSRFVSPKRDDAKSGFLHSASLKSLSHMDVQKLDKQEASYRHRPTSLEVITGMILYLM</sequence>
<name>A0ABC8URE9_9AQUA</name>
<dbReference type="PANTHER" id="PTHR47812">
    <property type="entry name" value="SMR (SMALL MUTS RELATED) DOMAIN-CONTAINING PROTEIN"/>
    <property type="match status" value="1"/>
</dbReference>
<dbReference type="AlphaFoldDB" id="A0ABC8URE9"/>
<evidence type="ECO:0000259" key="1">
    <source>
        <dbReference type="PROSITE" id="PS50828"/>
    </source>
</evidence>
<dbReference type="InterPro" id="IPR002625">
    <property type="entry name" value="Smr_dom"/>
</dbReference>
<reference evidence="2 3" key="1">
    <citation type="submission" date="2024-02" db="EMBL/GenBank/DDBJ databases">
        <authorList>
            <person name="Vignale AGUSTIN F."/>
            <person name="Sosa J E."/>
            <person name="Modenutti C."/>
        </authorList>
    </citation>
    <scope>NUCLEOTIDE SEQUENCE [LARGE SCALE GENOMIC DNA]</scope>
</reference>
<dbReference type="EMBL" id="CAUOFW020008724">
    <property type="protein sequence ID" value="CAK9183650.1"/>
    <property type="molecule type" value="Genomic_DNA"/>
</dbReference>
<dbReference type="PANTHER" id="PTHR47812:SF2">
    <property type="entry name" value="SMR (SMALL MUTS RELATED) DOMAIN-CONTAINING PROTEIN"/>
    <property type="match status" value="1"/>
</dbReference>
<dbReference type="InterPro" id="IPR036063">
    <property type="entry name" value="Smr_dom_sf"/>
</dbReference>
<evidence type="ECO:0000313" key="3">
    <source>
        <dbReference type="Proteomes" id="UP001642360"/>
    </source>
</evidence>
<dbReference type="Gene3D" id="3.30.1370.110">
    <property type="match status" value="1"/>
</dbReference>
<feature type="domain" description="Smr" evidence="1">
    <location>
        <begin position="67"/>
        <end position="151"/>
    </location>
</feature>
<protein>
    <recommendedName>
        <fullName evidence="1">Smr domain-containing protein</fullName>
    </recommendedName>
</protein>
<organism evidence="2 3">
    <name type="scientific">Ilex paraguariensis</name>
    <name type="common">yerba mate</name>
    <dbReference type="NCBI Taxonomy" id="185542"/>
    <lineage>
        <taxon>Eukaryota</taxon>
        <taxon>Viridiplantae</taxon>
        <taxon>Streptophyta</taxon>
        <taxon>Embryophyta</taxon>
        <taxon>Tracheophyta</taxon>
        <taxon>Spermatophyta</taxon>
        <taxon>Magnoliopsida</taxon>
        <taxon>eudicotyledons</taxon>
        <taxon>Gunneridae</taxon>
        <taxon>Pentapetalae</taxon>
        <taxon>asterids</taxon>
        <taxon>campanulids</taxon>
        <taxon>Aquifoliales</taxon>
        <taxon>Aquifoliaceae</taxon>
        <taxon>Ilex</taxon>
    </lineage>
</organism>
<gene>
    <name evidence="2" type="ORF">ILEXP_LOCUS53940</name>
</gene>
<dbReference type="Pfam" id="PF08590">
    <property type="entry name" value="DUF1771"/>
    <property type="match status" value="1"/>
</dbReference>
<dbReference type="Proteomes" id="UP001642360">
    <property type="component" value="Unassembled WGS sequence"/>
</dbReference>
<comment type="caution">
    <text evidence="2">The sequence shown here is derived from an EMBL/GenBank/DDBJ whole genome shotgun (WGS) entry which is preliminary data.</text>
</comment>